<protein>
    <recommendedName>
        <fullName evidence="1">4-fold beta flower domain-containing protein</fullName>
    </recommendedName>
</protein>
<comment type="caution">
    <text evidence="2">The sequence shown here is derived from an EMBL/GenBank/DDBJ whole genome shotgun (WGS) entry which is preliminary data.</text>
</comment>
<dbReference type="InterPro" id="IPR048911">
    <property type="entry name" value="Bflower"/>
</dbReference>
<dbReference type="Proteomes" id="UP000070224">
    <property type="component" value="Unassembled WGS sequence"/>
</dbReference>
<dbReference type="PATRIC" id="fig|322095.3.peg.406"/>
<feature type="domain" description="4-fold beta flower" evidence="1">
    <location>
        <begin position="7"/>
        <end position="124"/>
    </location>
</feature>
<reference evidence="3" key="1">
    <citation type="submission" date="2016-01" db="EMBL/GenBank/DDBJ databases">
        <authorList>
            <person name="Mitreva M."/>
            <person name="Pepin K.H."/>
            <person name="Mihindukulasuriya K.A."/>
            <person name="Fulton R."/>
            <person name="Fronick C."/>
            <person name="O'Laughlin M."/>
            <person name="Miner T."/>
            <person name="Herter B."/>
            <person name="Rosa B.A."/>
            <person name="Cordes M."/>
            <person name="Tomlinson C."/>
            <person name="Wollam A."/>
            <person name="Palsikar V.B."/>
            <person name="Mardis E.R."/>
            <person name="Wilson R.K."/>
        </authorList>
    </citation>
    <scope>NUCLEOTIDE SEQUENCE [LARGE SCALE GENOMIC DNA]</scope>
    <source>
        <strain evidence="3">KA00683</strain>
    </source>
</reference>
<organism evidence="2 3">
    <name type="scientific">Porphyromonas somerae</name>
    <dbReference type="NCBI Taxonomy" id="322095"/>
    <lineage>
        <taxon>Bacteria</taxon>
        <taxon>Pseudomonadati</taxon>
        <taxon>Bacteroidota</taxon>
        <taxon>Bacteroidia</taxon>
        <taxon>Bacteroidales</taxon>
        <taxon>Porphyromonadaceae</taxon>
        <taxon>Porphyromonas</taxon>
    </lineage>
</organism>
<evidence type="ECO:0000259" key="1">
    <source>
        <dbReference type="Pfam" id="PF21784"/>
    </source>
</evidence>
<proteinExistence type="predicted"/>
<dbReference type="AlphaFoldDB" id="A0A134BCI5"/>
<evidence type="ECO:0000313" key="3">
    <source>
        <dbReference type="Proteomes" id="UP000070224"/>
    </source>
</evidence>
<name>A0A134BCI5_9PORP</name>
<keyword evidence="3" id="KW-1185">Reference proteome</keyword>
<gene>
    <name evidence="2" type="ORF">HMPREF3185_00411</name>
</gene>
<evidence type="ECO:0000313" key="2">
    <source>
        <dbReference type="EMBL" id="KXB77654.1"/>
    </source>
</evidence>
<dbReference type="STRING" id="322095.HMPREF3185_00411"/>
<dbReference type="EMBL" id="LSDK01000030">
    <property type="protein sequence ID" value="KXB77654.1"/>
    <property type="molecule type" value="Genomic_DNA"/>
</dbReference>
<sequence length="131" mass="14798">MAAEEITLFSSSGAPTAYIDTEDEDLTIYMWNGLPVAYLTTAEDNGYHIYGFNGSHLGWLENGIIRSHSGYAVGFRKGAIDMYTSYEPYKGYKQYKPLKSVKQLPPFKPLYIDSFSTESLTLFLIRGAYSY</sequence>
<dbReference type="Pfam" id="PF21784">
    <property type="entry name" value="Bflower"/>
    <property type="match status" value="1"/>
</dbReference>
<accession>A0A134BCI5</accession>